<dbReference type="CDD" id="cd00067">
    <property type="entry name" value="GAL4"/>
    <property type="match status" value="1"/>
</dbReference>
<name>A0A8J8WIP6_9EURO</name>
<dbReference type="SMART" id="SM00066">
    <property type="entry name" value="GAL4"/>
    <property type="match status" value="1"/>
</dbReference>
<dbReference type="InterPro" id="IPR001138">
    <property type="entry name" value="Zn2Cys6_DnaBD"/>
</dbReference>
<dbReference type="PANTHER" id="PTHR37534:SF49">
    <property type="entry name" value="LYSINE BIOSYNTHESIS REGULATORY PROTEIN LYS14"/>
    <property type="match status" value="1"/>
</dbReference>
<dbReference type="GO" id="GO:0000976">
    <property type="term" value="F:transcription cis-regulatory region binding"/>
    <property type="evidence" value="ECO:0007669"/>
    <property type="project" value="TreeGrafter"/>
</dbReference>
<evidence type="ECO:0000256" key="5">
    <source>
        <dbReference type="ARBA" id="ARBA00023242"/>
    </source>
</evidence>
<dbReference type="Gene3D" id="4.10.240.10">
    <property type="entry name" value="Zn(2)-C6 fungal-type DNA-binding domain"/>
    <property type="match status" value="1"/>
</dbReference>
<keyword evidence="2" id="KW-0805">Transcription regulation</keyword>
<dbReference type="SUPFAM" id="SSF57701">
    <property type="entry name" value="Zn2/Cys6 DNA-binding domain"/>
    <property type="match status" value="1"/>
</dbReference>
<organism evidence="8 9">
    <name type="scientific">Penicillium ucsense</name>
    <dbReference type="NCBI Taxonomy" id="2839758"/>
    <lineage>
        <taxon>Eukaryota</taxon>
        <taxon>Fungi</taxon>
        <taxon>Dikarya</taxon>
        <taxon>Ascomycota</taxon>
        <taxon>Pezizomycotina</taxon>
        <taxon>Eurotiomycetes</taxon>
        <taxon>Eurotiomycetidae</taxon>
        <taxon>Eurotiales</taxon>
        <taxon>Aspergillaceae</taxon>
        <taxon>Penicillium</taxon>
    </lineage>
</organism>
<dbReference type="Proteomes" id="UP000631181">
    <property type="component" value="Unassembled WGS sequence"/>
</dbReference>
<accession>A0A8J8WIP6</accession>
<keyword evidence="9" id="KW-1185">Reference proteome</keyword>
<protein>
    <submittedName>
        <fullName evidence="8">Fungal Zn(2)-Cys(6) binuclear cluster domain-containing protein</fullName>
    </submittedName>
</protein>
<evidence type="ECO:0000256" key="1">
    <source>
        <dbReference type="ARBA" id="ARBA00004123"/>
    </source>
</evidence>
<gene>
    <name evidence="8" type="ORF">PECM_008301</name>
</gene>
<dbReference type="OrthoDB" id="5069333at2759"/>
<dbReference type="PANTHER" id="PTHR37534">
    <property type="entry name" value="TRANSCRIPTIONAL ACTIVATOR PROTEIN UGA3"/>
    <property type="match status" value="1"/>
</dbReference>
<dbReference type="AlphaFoldDB" id="A0A8J8WIP6"/>
<feature type="region of interest" description="Disordered" evidence="6">
    <location>
        <begin position="71"/>
        <end position="99"/>
    </location>
</feature>
<dbReference type="GO" id="GO:0008270">
    <property type="term" value="F:zinc ion binding"/>
    <property type="evidence" value="ECO:0007669"/>
    <property type="project" value="InterPro"/>
</dbReference>
<dbReference type="InterPro" id="IPR036864">
    <property type="entry name" value="Zn2-C6_fun-type_DNA-bd_sf"/>
</dbReference>
<dbReference type="GO" id="GO:0005634">
    <property type="term" value="C:nucleus"/>
    <property type="evidence" value="ECO:0007669"/>
    <property type="project" value="UniProtKB-SubCell"/>
</dbReference>
<keyword evidence="3" id="KW-0238">DNA-binding</keyword>
<dbReference type="Pfam" id="PF11951">
    <property type="entry name" value="Fungal_trans_2"/>
    <property type="match status" value="1"/>
</dbReference>
<feature type="compositionally biased region" description="Low complexity" evidence="6">
    <location>
        <begin position="80"/>
        <end position="96"/>
    </location>
</feature>
<keyword evidence="4" id="KW-0804">Transcription</keyword>
<dbReference type="PROSITE" id="PS50048">
    <property type="entry name" value="ZN2_CY6_FUNGAL_2"/>
    <property type="match status" value="1"/>
</dbReference>
<evidence type="ECO:0000256" key="3">
    <source>
        <dbReference type="ARBA" id="ARBA00023125"/>
    </source>
</evidence>
<dbReference type="GO" id="GO:0000981">
    <property type="term" value="F:DNA-binding transcription factor activity, RNA polymerase II-specific"/>
    <property type="evidence" value="ECO:0007669"/>
    <property type="project" value="InterPro"/>
</dbReference>
<evidence type="ECO:0000256" key="4">
    <source>
        <dbReference type="ARBA" id="ARBA00023163"/>
    </source>
</evidence>
<dbReference type="InterPro" id="IPR021858">
    <property type="entry name" value="Fun_TF"/>
</dbReference>
<feature type="domain" description="Zn(2)-C6 fungal-type" evidence="7">
    <location>
        <begin position="20"/>
        <end position="50"/>
    </location>
</feature>
<evidence type="ECO:0000313" key="8">
    <source>
        <dbReference type="EMBL" id="KAF7714473.1"/>
    </source>
</evidence>
<dbReference type="Pfam" id="PF00172">
    <property type="entry name" value="Zn_clus"/>
    <property type="match status" value="1"/>
</dbReference>
<sequence length="552" mass="61328">MPRRKAADRAGQVKTRSRSGCRECRASRVRCDAQRPICTRCREKGLPCSTNLVLKWESEFVSRGMAFGRTGVWSKNRSDSSPNSTATSAGSSPGSSVDDTRRWCSLPGVESWAFINTGMASFEDRRRFDVNLNRQRAIDPRIKSRAKVMPFGAWNLGPSSAPSAFPGRLGLGNAELFDYFFRQLCPRATASPSSSSPFASVVLPFSTSATPTLFKAIEALSACHWAQRDPKYSTVALRLKTETLRDLRRRLASQELVKSYTDPEILLIMMMLCLFEIMDKCDEHWTVHLKGAKDLIRLRRERVGTPSDPVTRLAERFFAFQDVMGRTACGEAIVFENDYWSSRDQKIDLWMGCSTELAGILSMITEMSRARRLSESIQTTPLFLSRAASLQRQLEHLVQEVEGGDDNILSCVAEAKRLAALLYLHCALHGASPSTAVVVDYVHQILSLVSSLLEFGSTANVMWPIFVAGVELDPSRDELYLESDGPGVSGRSVILRALDAMADSSISNVSRTRGVIIEVWQARDQDLLKPPKSEVNDWDKYVAPVSSSMSLA</sequence>
<comment type="caution">
    <text evidence="8">The sequence shown here is derived from an EMBL/GenBank/DDBJ whole genome shotgun (WGS) entry which is preliminary data.</text>
</comment>
<dbReference type="GO" id="GO:0045944">
    <property type="term" value="P:positive regulation of transcription by RNA polymerase II"/>
    <property type="evidence" value="ECO:0007669"/>
    <property type="project" value="TreeGrafter"/>
</dbReference>
<evidence type="ECO:0000313" key="9">
    <source>
        <dbReference type="Proteomes" id="UP000631181"/>
    </source>
</evidence>
<evidence type="ECO:0000256" key="6">
    <source>
        <dbReference type="SAM" id="MobiDB-lite"/>
    </source>
</evidence>
<dbReference type="EMBL" id="WIWV01000084">
    <property type="protein sequence ID" value="KAF7714473.1"/>
    <property type="molecule type" value="Genomic_DNA"/>
</dbReference>
<keyword evidence="5" id="KW-0539">Nucleus</keyword>
<dbReference type="PROSITE" id="PS00463">
    <property type="entry name" value="ZN2_CY6_FUNGAL_1"/>
    <property type="match status" value="1"/>
</dbReference>
<evidence type="ECO:0000256" key="2">
    <source>
        <dbReference type="ARBA" id="ARBA00023015"/>
    </source>
</evidence>
<reference evidence="8" key="1">
    <citation type="journal article" date="2020" name="Front. Microbiol.">
        <title>Gene regulatory networks of Penicillium echinulatum 2HH and Penicillium oxalicum 114-2 inferred by a computational biology approach.</title>
        <authorList>
            <person name="Lenz A.R."/>
            <person name="Galan-Vasquez E."/>
            <person name="Balbinot E."/>
            <person name="De Abreu F.P."/>
            <person name="De Oliveira N.S."/>
            <person name="Da Rosa L.O."/>
            <person name="De Avila E Silva S."/>
            <person name="Camassola M."/>
            <person name="Dillon A.J.P."/>
            <person name="Perez-Rueda E."/>
        </authorList>
    </citation>
    <scope>NUCLEOTIDE SEQUENCE</scope>
    <source>
        <strain evidence="8">S1M29</strain>
    </source>
</reference>
<comment type="subcellular location">
    <subcellularLocation>
        <location evidence="1">Nucleus</location>
    </subcellularLocation>
</comment>
<proteinExistence type="predicted"/>
<evidence type="ECO:0000259" key="7">
    <source>
        <dbReference type="PROSITE" id="PS50048"/>
    </source>
</evidence>